<dbReference type="GO" id="GO:0008841">
    <property type="term" value="F:dihydrofolate synthase activity"/>
    <property type="evidence" value="ECO:0007669"/>
    <property type="project" value="TreeGrafter"/>
</dbReference>
<keyword evidence="4" id="KW-0547">Nucleotide-binding</keyword>
<dbReference type="InterPro" id="IPR036615">
    <property type="entry name" value="Mur_ligase_C_dom_sf"/>
</dbReference>
<keyword evidence="6" id="KW-0460">Magnesium</keyword>
<evidence type="ECO:0000256" key="6">
    <source>
        <dbReference type="ARBA" id="ARBA00022842"/>
    </source>
</evidence>
<dbReference type="InterPro" id="IPR013221">
    <property type="entry name" value="Mur_ligase_cen"/>
</dbReference>
<dbReference type="UniPathway" id="UPA00077">
    <property type="reaction ID" value="UER00157"/>
</dbReference>
<evidence type="ECO:0000259" key="7">
    <source>
        <dbReference type="Pfam" id="PF08245"/>
    </source>
</evidence>
<dbReference type="Proteomes" id="UP000244890">
    <property type="component" value="Chromosome"/>
</dbReference>
<accession>A0A2U8FCQ7</accession>
<dbReference type="Gene3D" id="3.40.1190.10">
    <property type="entry name" value="Mur-like, catalytic domain"/>
    <property type="match status" value="1"/>
</dbReference>
<reference evidence="8 9" key="1">
    <citation type="submission" date="2017-06" db="EMBL/GenBank/DDBJ databases">
        <title>Complete genome of Helicobacter apodemus.</title>
        <authorList>
            <person name="Cho S."/>
        </authorList>
    </citation>
    <scope>NUCLEOTIDE SEQUENCE [LARGE SCALE GENOMIC DNA]</scope>
    <source>
        <strain evidence="9">SNUVETPUB-15-01</strain>
    </source>
</reference>
<evidence type="ECO:0000256" key="1">
    <source>
        <dbReference type="ARBA" id="ARBA00008276"/>
    </source>
</evidence>
<name>A0A2U8FCQ7_9HELI</name>
<keyword evidence="2" id="KW-0436">Ligase</keyword>
<gene>
    <name evidence="8" type="ORF">CDV25_03560</name>
</gene>
<dbReference type="GO" id="GO:0005737">
    <property type="term" value="C:cytoplasm"/>
    <property type="evidence" value="ECO:0007669"/>
    <property type="project" value="TreeGrafter"/>
</dbReference>
<sequence length="378" mass="43304">MMRLEDFLEQKGSEYAHFDPKRAPAILRFLPHLSHLRCKIIHIVGTNGKGSVGRFLSLLLRQRGLNVGHFSSPHLLYFNERFWLNGKNVSLEELDRAFLSLNPKILQEASYFEVLTFLALEVFRECDYFVCEAGLGGEFDSTTTCTKPILTLFTSISLDHQEFLGESLEAIARTKLNAMSKRAILGIQSFSCVVKIAKEVAESKKTQLSVLDSKDISEAIKQYCSKNAYPKYQQENLALAYYAFEDLGYRGDILNLPRLDLQGRMQQVFSNVWVDVAHNVGGAKAILENFSKDKYILVYNSYKDKDPKAILEVLKPIIQSVEIFVLNHPRIMPKEDLEQILKILEIPYREFSFLKEKEKYLVCGSFSVGGEFLRKFRI</sequence>
<evidence type="ECO:0000313" key="9">
    <source>
        <dbReference type="Proteomes" id="UP000244890"/>
    </source>
</evidence>
<evidence type="ECO:0000256" key="4">
    <source>
        <dbReference type="ARBA" id="ARBA00022741"/>
    </source>
</evidence>
<comment type="similarity">
    <text evidence="1">Belongs to the folylpolyglutamate synthase family.</text>
</comment>
<dbReference type="GO" id="GO:0004326">
    <property type="term" value="F:tetrahydrofolylpolyglutamate synthase activity"/>
    <property type="evidence" value="ECO:0007669"/>
    <property type="project" value="InterPro"/>
</dbReference>
<dbReference type="NCBIfam" id="TIGR01499">
    <property type="entry name" value="folC"/>
    <property type="match status" value="1"/>
</dbReference>
<evidence type="ECO:0000313" key="8">
    <source>
        <dbReference type="EMBL" id="AWI33943.1"/>
    </source>
</evidence>
<dbReference type="GO" id="GO:0046654">
    <property type="term" value="P:tetrahydrofolate biosynthetic process"/>
    <property type="evidence" value="ECO:0007669"/>
    <property type="project" value="UniProtKB-UniPathway"/>
</dbReference>
<dbReference type="InterPro" id="IPR036565">
    <property type="entry name" value="Mur-like_cat_sf"/>
</dbReference>
<dbReference type="InterPro" id="IPR001645">
    <property type="entry name" value="Folylpolyglutamate_synth"/>
</dbReference>
<feature type="domain" description="Mur ligase central" evidence="7">
    <location>
        <begin position="44"/>
        <end position="184"/>
    </location>
</feature>
<evidence type="ECO:0000256" key="2">
    <source>
        <dbReference type="ARBA" id="ARBA00022598"/>
    </source>
</evidence>
<dbReference type="EMBL" id="CP021886">
    <property type="protein sequence ID" value="AWI33943.1"/>
    <property type="molecule type" value="Genomic_DNA"/>
</dbReference>
<dbReference type="SUPFAM" id="SSF53244">
    <property type="entry name" value="MurD-like peptide ligases, peptide-binding domain"/>
    <property type="match status" value="1"/>
</dbReference>
<dbReference type="GO" id="GO:0005524">
    <property type="term" value="F:ATP binding"/>
    <property type="evidence" value="ECO:0007669"/>
    <property type="project" value="UniProtKB-KW"/>
</dbReference>
<dbReference type="OrthoDB" id="9809356at2"/>
<keyword evidence="3" id="KW-0479">Metal-binding</keyword>
<keyword evidence="5" id="KW-0067">ATP-binding</keyword>
<dbReference type="GO" id="GO:0046872">
    <property type="term" value="F:metal ion binding"/>
    <property type="evidence" value="ECO:0007669"/>
    <property type="project" value="UniProtKB-KW"/>
</dbReference>
<evidence type="ECO:0000256" key="5">
    <source>
        <dbReference type="ARBA" id="ARBA00022840"/>
    </source>
</evidence>
<dbReference type="PANTHER" id="PTHR11136">
    <property type="entry name" value="FOLYLPOLYGLUTAMATE SYNTHASE-RELATED"/>
    <property type="match status" value="1"/>
</dbReference>
<dbReference type="Pfam" id="PF08245">
    <property type="entry name" value="Mur_ligase_M"/>
    <property type="match status" value="1"/>
</dbReference>
<evidence type="ECO:0000256" key="3">
    <source>
        <dbReference type="ARBA" id="ARBA00022723"/>
    </source>
</evidence>
<dbReference type="KEGG" id="had:CDV25_03560"/>
<dbReference type="AlphaFoldDB" id="A0A2U8FCQ7"/>
<dbReference type="PANTHER" id="PTHR11136:SF0">
    <property type="entry name" value="DIHYDROFOLATE SYNTHETASE-RELATED"/>
    <property type="match status" value="1"/>
</dbReference>
<organism evidence="8 9">
    <name type="scientific">Helicobacter apodemus</name>
    <dbReference type="NCBI Taxonomy" id="135569"/>
    <lineage>
        <taxon>Bacteria</taxon>
        <taxon>Pseudomonadati</taxon>
        <taxon>Campylobacterota</taxon>
        <taxon>Epsilonproteobacteria</taxon>
        <taxon>Campylobacterales</taxon>
        <taxon>Helicobacteraceae</taxon>
        <taxon>Helicobacter</taxon>
    </lineage>
</organism>
<dbReference type="Gene3D" id="3.90.190.20">
    <property type="entry name" value="Mur ligase, C-terminal domain"/>
    <property type="match status" value="1"/>
</dbReference>
<protein>
    <submittedName>
        <fullName evidence="8">Bifunctional folylpolyglutamate synthase/dihydrofolate synthase</fullName>
    </submittedName>
</protein>
<proteinExistence type="inferred from homology"/>
<dbReference type="SUPFAM" id="SSF53623">
    <property type="entry name" value="MurD-like peptide ligases, catalytic domain"/>
    <property type="match status" value="1"/>
</dbReference>